<comment type="caution">
    <text evidence="1">The sequence shown here is derived from an EMBL/GenBank/DDBJ whole genome shotgun (WGS) entry which is preliminary data.</text>
</comment>
<reference evidence="1 2" key="1">
    <citation type="journal article" date="2012" name="Genome Biol.">
        <title>Genome and low-iron response of an oceanic diatom adapted to chronic iron limitation.</title>
        <authorList>
            <person name="Lommer M."/>
            <person name="Specht M."/>
            <person name="Roy A.S."/>
            <person name="Kraemer L."/>
            <person name="Andreson R."/>
            <person name="Gutowska M.A."/>
            <person name="Wolf J."/>
            <person name="Bergner S.V."/>
            <person name="Schilhabel M.B."/>
            <person name="Klostermeier U.C."/>
            <person name="Beiko R.G."/>
            <person name="Rosenstiel P."/>
            <person name="Hippler M."/>
            <person name="Laroche J."/>
        </authorList>
    </citation>
    <scope>NUCLEOTIDE SEQUENCE [LARGE SCALE GENOMIC DNA]</scope>
    <source>
        <strain evidence="1 2">CCMP1005</strain>
    </source>
</reference>
<keyword evidence="2" id="KW-1185">Reference proteome</keyword>
<protein>
    <submittedName>
        <fullName evidence="1">Uncharacterized protein</fullName>
    </submittedName>
</protein>
<proteinExistence type="predicted"/>
<evidence type="ECO:0000313" key="2">
    <source>
        <dbReference type="Proteomes" id="UP000266841"/>
    </source>
</evidence>
<dbReference type="EMBL" id="AGNL01048545">
    <property type="protein sequence ID" value="EJK45399.1"/>
    <property type="molecule type" value="Genomic_DNA"/>
</dbReference>
<evidence type="ECO:0000313" key="1">
    <source>
        <dbReference type="EMBL" id="EJK45399.1"/>
    </source>
</evidence>
<dbReference type="Proteomes" id="UP000266841">
    <property type="component" value="Unassembled WGS sequence"/>
</dbReference>
<name>K0R2H9_THAOC</name>
<organism evidence="1 2">
    <name type="scientific">Thalassiosira oceanica</name>
    <name type="common">Marine diatom</name>
    <dbReference type="NCBI Taxonomy" id="159749"/>
    <lineage>
        <taxon>Eukaryota</taxon>
        <taxon>Sar</taxon>
        <taxon>Stramenopiles</taxon>
        <taxon>Ochrophyta</taxon>
        <taxon>Bacillariophyta</taxon>
        <taxon>Coscinodiscophyceae</taxon>
        <taxon>Thalassiosirophycidae</taxon>
        <taxon>Thalassiosirales</taxon>
        <taxon>Thalassiosiraceae</taxon>
        <taxon>Thalassiosira</taxon>
    </lineage>
</organism>
<dbReference type="AlphaFoldDB" id="K0R2H9"/>
<sequence length="439" mass="48480">MGASTDSQGTMLDGSCSYTPIAMPLHGFFHRLIQRSASSRGAGSGEKQIYAHVGTTTTTTTTTNTRRIPTNSEQSLISPLLVVIDRRRYDLKMNTSDDEDDSSLSSVETDVDLLLQDVIEKAANQTDDEPLEGQWKFLSQSRRGGEMAGNLKSGVFDDTLKVSYDSVNEVLKDKMLVEVRHSLEQVRKKLKMQNRTPIDAAAAFAGALPFELLHIMKKWLMDTDSAEGREVTFDDMVEFLRCEIVLRLFGVSSSELSAFDMGDDTVAKYDKVRKAVSLADLPASKKSKDNTVGAGHVAKTMDPLLVEAVEVLNKEWVGIFFVIGVSWLDIDDDKLNFCSNLWKAYGFKMTPTKDKKLKPVIHITATTGSGHICHLTPDKLGLKLTDMLKTTIELPEYRSSLDESIRLALNPFAAIHSPLDELIRSRAGLQIAGGQGVTR</sequence>
<gene>
    <name evidence="1" type="ORF">THAOC_35984</name>
</gene>
<accession>K0R2H9</accession>